<dbReference type="Proteomes" id="UP000297649">
    <property type="component" value="Unassembled WGS sequence"/>
</dbReference>
<dbReference type="InterPro" id="IPR029060">
    <property type="entry name" value="PIN-like_dom_sf"/>
</dbReference>
<dbReference type="OrthoDB" id="1551457at2"/>
<evidence type="ECO:0000313" key="2">
    <source>
        <dbReference type="Proteomes" id="UP000297649"/>
    </source>
</evidence>
<gene>
    <name evidence="1" type="ORF">EHR08_10205</name>
</gene>
<reference evidence="1" key="1">
    <citation type="journal article" date="2019" name="PLoS Negl. Trop. Dis.">
        <title>Revisiting the worldwide diversity of Leptospira species in the environment.</title>
        <authorList>
            <person name="Vincent A.T."/>
            <person name="Schiettekatte O."/>
            <person name="Bourhy P."/>
            <person name="Veyrier F.J."/>
            <person name="Picardeau M."/>
        </authorList>
    </citation>
    <scope>NUCLEOTIDE SEQUENCE [LARGE SCALE GENOMIC DNA]</scope>
    <source>
        <strain evidence="1">201601109</strain>
    </source>
</reference>
<comment type="caution">
    <text evidence="1">The sequence shown here is derived from an EMBL/GenBank/DDBJ whole genome shotgun (WGS) entry which is preliminary data.</text>
</comment>
<protein>
    <recommendedName>
        <fullName evidence="3">PIN domain-containing protein</fullName>
    </recommendedName>
</protein>
<dbReference type="SUPFAM" id="SSF88723">
    <property type="entry name" value="PIN domain-like"/>
    <property type="match status" value="1"/>
</dbReference>
<dbReference type="Gene3D" id="3.40.50.1010">
    <property type="entry name" value="5'-nuclease"/>
    <property type="match status" value="1"/>
</dbReference>
<dbReference type="RefSeq" id="WP_135746194.1">
    <property type="nucleotide sequence ID" value="NZ_JAIZBL010000003.1"/>
</dbReference>
<dbReference type="EMBL" id="RQHU01000005">
    <property type="protein sequence ID" value="TGN16600.1"/>
    <property type="molecule type" value="Genomic_DNA"/>
</dbReference>
<sequence length="151" mass="17604">MEKTKILFDTNVFNEILDGKIPFPNPNKYTFYASPLQLAEIHNTKNISRKEDLLRIYNIINPEIFGLKSMIWGYMTWNTMQWNETGGEEISILKQKLDGKKKKSNNIEDSLIAEVAIAENILFVTNDQLLYEVMQEMNQRVIKPSELEFIA</sequence>
<evidence type="ECO:0000313" key="1">
    <source>
        <dbReference type="EMBL" id="TGN16600.1"/>
    </source>
</evidence>
<dbReference type="AlphaFoldDB" id="A0A6H3P2I9"/>
<accession>A0A6H3P2I9</accession>
<evidence type="ECO:0008006" key="3">
    <source>
        <dbReference type="Google" id="ProtNLM"/>
    </source>
</evidence>
<proteinExistence type="predicted"/>
<keyword evidence="2" id="KW-1185">Reference proteome</keyword>
<name>A0A6H3P2I9_9LEPT</name>
<organism evidence="1 2">
    <name type="scientific">Leptospira bandrabouensis</name>
    <dbReference type="NCBI Taxonomy" id="2484903"/>
    <lineage>
        <taxon>Bacteria</taxon>
        <taxon>Pseudomonadati</taxon>
        <taxon>Spirochaetota</taxon>
        <taxon>Spirochaetia</taxon>
        <taxon>Leptospirales</taxon>
        <taxon>Leptospiraceae</taxon>
        <taxon>Leptospira</taxon>
    </lineage>
</organism>